<dbReference type="InterPro" id="IPR023578">
    <property type="entry name" value="Ras_GEF_dom_sf"/>
</dbReference>
<dbReference type="PROSITE" id="PS50009">
    <property type="entry name" value="RASGEF_CAT"/>
    <property type="match status" value="1"/>
</dbReference>
<dbReference type="GeneID" id="14877569"/>
<accession>F4PH07</accession>
<feature type="region of interest" description="Disordered" evidence="3">
    <location>
        <begin position="293"/>
        <end position="407"/>
    </location>
</feature>
<dbReference type="PROSITE" id="PS50181">
    <property type="entry name" value="FBOX"/>
    <property type="match status" value="1"/>
</dbReference>
<dbReference type="Pfam" id="PF00618">
    <property type="entry name" value="RasGEF_N"/>
    <property type="match status" value="1"/>
</dbReference>
<feature type="compositionally biased region" description="Low complexity" evidence="3">
    <location>
        <begin position="187"/>
        <end position="217"/>
    </location>
</feature>
<dbReference type="GO" id="GO:0007265">
    <property type="term" value="P:Ras protein signal transduction"/>
    <property type="evidence" value="ECO:0007669"/>
    <property type="project" value="TreeGrafter"/>
</dbReference>
<dbReference type="InterPro" id="IPR001895">
    <property type="entry name" value="RASGEF_cat_dom"/>
</dbReference>
<dbReference type="EMBL" id="GL883006">
    <property type="protein sequence ID" value="EGG24991.1"/>
    <property type="molecule type" value="Genomic_DNA"/>
</dbReference>
<protein>
    <submittedName>
        <fullName evidence="7">Ras guanine nucleotide exchange factor</fullName>
    </submittedName>
</protein>
<dbReference type="OrthoDB" id="546434at2759"/>
<organism evidence="7 8">
    <name type="scientific">Cavenderia fasciculata</name>
    <name type="common">Slime mold</name>
    <name type="synonym">Dictyostelium fasciculatum</name>
    <dbReference type="NCBI Taxonomy" id="261658"/>
    <lineage>
        <taxon>Eukaryota</taxon>
        <taxon>Amoebozoa</taxon>
        <taxon>Evosea</taxon>
        <taxon>Eumycetozoa</taxon>
        <taxon>Dictyostelia</taxon>
        <taxon>Acytosteliales</taxon>
        <taxon>Cavenderiaceae</taxon>
        <taxon>Cavenderia</taxon>
    </lineage>
</organism>
<feature type="region of interest" description="Disordered" evidence="3">
    <location>
        <begin position="185"/>
        <end position="279"/>
    </location>
</feature>
<feature type="domain" description="F-box" evidence="5">
    <location>
        <begin position="72"/>
        <end position="118"/>
    </location>
</feature>
<dbReference type="SMART" id="SM00229">
    <property type="entry name" value="RasGEFN"/>
    <property type="match status" value="1"/>
</dbReference>
<reference evidence="8" key="1">
    <citation type="journal article" date="2011" name="Genome Res.">
        <title>Phylogeny-wide analysis of social amoeba genomes highlights ancient origins for complex intercellular communication.</title>
        <authorList>
            <person name="Heidel A.J."/>
            <person name="Lawal H.M."/>
            <person name="Felder M."/>
            <person name="Schilde C."/>
            <person name="Helps N.R."/>
            <person name="Tunggal B."/>
            <person name="Rivero F."/>
            <person name="John U."/>
            <person name="Schleicher M."/>
            <person name="Eichinger L."/>
            <person name="Platzer M."/>
            <person name="Noegel A.A."/>
            <person name="Schaap P."/>
            <person name="Gloeckner G."/>
        </authorList>
    </citation>
    <scope>NUCLEOTIDE SEQUENCE [LARGE SCALE GENOMIC DNA]</scope>
    <source>
        <strain evidence="8">SH3</strain>
    </source>
</reference>
<dbReference type="SUPFAM" id="SSF81383">
    <property type="entry name" value="F-box domain"/>
    <property type="match status" value="1"/>
</dbReference>
<feature type="compositionally biased region" description="Polar residues" evidence="3">
    <location>
        <begin position="325"/>
        <end position="335"/>
    </location>
</feature>
<dbReference type="CDD" id="cd06224">
    <property type="entry name" value="REM"/>
    <property type="match status" value="1"/>
</dbReference>
<feature type="compositionally biased region" description="Low complexity" evidence="3">
    <location>
        <begin position="379"/>
        <end position="407"/>
    </location>
</feature>
<dbReference type="SMART" id="SM00147">
    <property type="entry name" value="RasGEF"/>
    <property type="match status" value="1"/>
</dbReference>
<dbReference type="PANTHER" id="PTHR23113">
    <property type="entry name" value="GUANINE NUCLEOTIDE EXCHANGE FACTOR"/>
    <property type="match status" value="1"/>
</dbReference>
<dbReference type="AlphaFoldDB" id="F4PH07"/>
<dbReference type="Pfam" id="PF00617">
    <property type="entry name" value="RasGEF"/>
    <property type="match status" value="1"/>
</dbReference>
<feature type="compositionally biased region" description="Pro residues" evidence="3">
    <location>
        <begin position="294"/>
        <end position="305"/>
    </location>
</feature>
<proteinExistence type="predicted"/>
<dbReference type="Proteomes" id="UP000007797">
    <property type="component" value="Unassembled WGS sequence"/>
</dbReference>
<dbReference type="CDD" id="cd00155">
    <property type="entry name" value="RasGEF"/>
    <property type="match status" value="1"/>
</dbReference>
<dbReference type="RefSeq" id="XP_004362842.1">
    <property type="nucleotide sequence ID" value="XM_004362785.1"/>
</dbReference>
<evidence type="ECO:0000259" key="5">
    <source>
        <dbReference type="PROSITE" id="PS50181"/>
    </source>
</evidence>
<dbReference type="GO" id="GO:0005886">
    <property type="term" value="C:plasma membrane"/>
    <property type="evidence" value="ECO:0007669"/>
    <property type="project" value="TreeGrafter"/>
</dbReference>
<dbReference type="InterPro" id="IPR001810">
    <property type="entry name" value="F-box_dom"/>
</dbReference>
<name>F4PH07_CACFS</name>
<evidence type="ECO:0000256" key="1">
    <source>
        <dbReference type="ARBA" id="ARBA00022658"/>
    </source>
</evidence>
<evidence type="ECO:0000259" key="4">
    <source>
        <dbReference type="PROSITE" id="PS50009"/>
    </source>
</evidence>
<dbReference type="Pfam" id="PF12937">
    <property type="entry name" value="F-box-like"/>
    <property type="match status" value="1"/>
</dbReference>
<dbReference type="PANTHER" id="PTHR23113:SF201">
    <property type="entry name" value="RAS GUANINE NUCLEOTIDE EXCHANGE FACTOR G"/>
    <property type="match status" value="1"/>
</dbReference>
<feature type="compositionally biased region" description="Low complexity" evidence="3">
    <location>
        <begin position="306"/>
        <end position="324"/>
    </location>
</feature>
<dbReference type="KEGG" id="dfa:DFA_03237"/>
<dbReference type="OMA" id="CEITITT"/>
<sequence>MTDVDWKRLVEIPIQLRVGKLLRRIVDSKTIEFKSAALFILMTFIRGYLNPISEMAKGLVLSIQKKLAFTKRPDITKLPDNLLCKIFRNLDLNSICQCLKVCQKWKASINNANLWDHLYLSCRKKLCSENDINIWDEVNQLTYFTDITSKLTPPVSSPYLVSVAGIANHLHSLVLQNGAGVTTNAINNNNNNNNNNNINNNNNNNNNTNNNNNNNNNQGGSPIFTNTLPPLPTKPPLLSLPKMSINGDQSPDHHNQHDSPILESRPRTMSMSISDPHNPMQILSPILQLHAAGAPPPQLQLPPLSPNSSSSVTSPLFSTPSSTPNKQVSPATSSINLFSPTSNSSNNTNNSTISTPNILTSPLSIAATNSTPPIPMSISNNPTTNTTTTTTTTTATTTPLSTSPSKTPDVLTNRVNFMNLNQLVEKLTSITFIADISEVNACLATYRSFTTTPLLINKLLQRYHVPSPPGELHISQVEWRRKVEYPIQHNVFKVLKKLIDEHFDDFDKDVVTVLKVFLKHIIVDNTSLSNYLLRSFVLNTDIILEEKGKSSRPKSGMSSLRIMSGRGMKTGSLAEILTMPADDIAKQLTLIDFEIYSKIQTSEFLNQAWVKEKTRHLAPNLRAAIDRFNMITKWVCTVILKEEKIRTRAKYMSKLLKVAKCLKSLQNYHTLMAILSGLNEPPIFRLKFTFAEMKQKVQKVSTELQALMTVEGNHDTYRSELSSIDPRSPCIPYLGVFLKDITFFHEGGQQGGTGINLKQSKNVYGVLKVIRNFQKNSYTNIEENNKLEESLTNLQILSEDELYSLSLQREPRNCKRSDLV</sequence>
<evidence type="ECO:0000313" key="7">
    <source>
        <dbReference type="EMBL" id="EGG24991.1"/>
    </source>
</evidence>
<dbReference type="Gene3D" id="1.10.840.10">
    <property type="entry name" value="Ras guanine-nucleotide exchange factors catalytic domain"/>
    <property type="match status" value="1"/>
</dbReference>
<keyword evidence="8" id="KW-1185">Reference proteome</keyword>
<dbReference type="SUPFAM" id="SSF48366">
    <property type="entry name" value="Ras GEF"/>
    <property type="match status" value="1"/>
</dbReference>
<dbReference type="PROSITE" id="PS50212">
    <property type="entry name" value="RASGEF_NTER"/>
    <property type="match status" value="1"/>
</dbReference>
<dbReference type="CDD" id="cd09917">
    <property type="entry name" value="F-box_SF"/>
    <property type="match status" value="1"/>
</dbReference>
<dbReference type="Gene3D" id="1.20.1280.50">
    <property type="match status" value="1"/>
</dbReference>
<dbReference type="InterPro" id="IPR036964">
    <property type="entry name" value="RASGEF_cat_dom_sf"/>
</dbReference>
<dbReference type="InterPro" id="IPR000651">
    <property type="entry name" value="Ras-like_Gua-exchang_fac_N"/>
</dbReference>
<feature type="domain" description="N-terminal Ras-GEF" evidence="6">
    <location>
        <begin position="411"/>
        <end position="541"/>
    </location>
</feature>
<feature type="compositionally biased region" description="Low complexity" evidence="3">
    <location>
        <begin position="336"/>
        <end position="361"/>
    </location>
</feature>
<keyword evidence="1 2" id="KW-0344">Guanine-nucleotide releasing factor</keyword>
<evidence type="ECO:0000256" key="2">
    <source>
        <dbReference type="PROSITE-ProRule" id="PRU00168"/>
    </source>
</evidence>
<gene>
    <name evidence="7" type="primary">gefG</name>
    <name evidence="7" type="ORF">DFA_03237</name>
</gene>
<evidence type="ECO:0000256" key="3">
    <source>
        <dbReference type="SAM" id="MobiDB-lite"/>
    </source>
</evidence>
<feature type="domain" description="Ras-GEF" evidence="4">
    <location>
        <begin position="580"/>
        <end position="812"/>
    </location>
</feature>
<dbReference type="Gene3D" id="1.20.870.10">
    <property type="entry name" value="Son of sevenless (SoS) protein Chain: S domain 1"/>
    <property type="match status" value="1"/>
</dbReference>
<dbReference type="SMART" id="SM00256">
    <property type="entry name" value="FBOX"/>
    <property type="match status" value="1"/>
</dbReference>
<dbReference type="GO" id="GO:0005085">
    <property type="term" value="F:guanyl-nucleotide exchange factor activity"/>
    <property type="evidence" value="ECO:0007669"/>
    <property type="project" value="UniProtKB-KW"/>
</dbReference>
<dbReference type="InterPro" id="IPR008937">
    <property type="entry name" value="Ras-like_GEF"/>
</dbReference>
<evidence type="ECO:0000313" key="8">
    <source>
        <dbReference type="Proteomes" id="UP000007797"/>
    </source>
</evidence>
<feature type="compositionally biased region" description="Polar residues" evidence="3">
    <location>
        <begin position="362"/>
        <end position="371"/>
    </location>
</feature>
<dbReference type="InterPro" id="IPR036047">
    <property type="entry name" value="F-box-like_dom_sf"/>
</dbReference>
<evidence type="ECO:0000259" key="6">
    <source>
        <dbReference type="PROSITE" id="PS50212"/>
    </source>
</evidence>
<dbReference type="STRING" id="1054147.F4PH07"/>